<feature type="compositionally biased region" description="Low complexity" evidence="2">
    <location>
        <begin position="290"/>
        <end position="320"/>
    </location>
</feature>
<feature type="region of interest" description="Disordered" evidence="2">
    <location>
        <begin position="175"/>
        <end position="330"/>
    </location>
</feature>
<dbReference type="PROSITE" id="PS50217">
    <property type="entry name" value="BZIP"/>
    <property type="match status" value="1"/>
</dbReference>
<feature type="domain" description="BZIP" evidence="3">
    <location>
        <begin position="110"/>
        <end position="173"/>
    </location>
</feature>
<dbReference type="Gene3D" id="1.20.5.170">
    <property type="match status" value="1"/>
</dbReference>
<dbReference type="Pfam" id="PF00170">
    <property type="entry name" value="bZIP_1"/>
    <property type="match status" value="1"/>
</dbReference>
<keyword evidence="1" id="KW-0175">Coiled coil</keyword>
<feature type="region of interest" description="Disordered" evidence="2">
    <location>
        <begin position="1"/>
        <end position="73"/>
    </location>
</feature>
<dbReference type="SUPFAM" id="SSF57959">
    <property type="entry name" value="Leucine zipper domain"/>
    <property type="match status" value="1"/>
</dbReference>
<name>A0AAV1HQQ4_9CHLO</name>
<dbReference type="Proteomes" id="UP001314263">
    <property type="component" value="Unassembled WGS sequence"/>
</dbReference>
<proteinExistence type="predicted"/>
<feature type="coiled-coil region" evidence="1">
    <location>
        <begin position="121"/>
        <end position="155"/>
    </location>
</feature>
<gene>
    <name evidence="4" type="ORF">CVIRNUC_000067</name>
</gene>
<evidence type="ECO:0000313" key="5">
    <source>
        <dbReference type="Proteomes" id="UP001314263"/>
    </source>
</evidence>
<reference evidence="4 5" key="1">
    <citation type="submission" date="2023-10" db="EMBL/GenBank/DDBJ databases">
        <authorList>
            <person name="Maclean D."/>
            <person name="Macfadyen A."/>
        </authorList>
    </citation>
    <scope>NUCLEOTIDE SEQUENCE [LARGE SCALE GENOMIC DNA]</scope>
</reference>
<evidence type="ECO:0000256" key="1">
    <source>
        <dbReference type="SAM" id="Coils"/>
    </source>
</evidence>
<organism evidence="4 5">
    <name type="scientific">Coccomyxa viridis</name>
    <dbReference type="NCBI Taxonomy" id="1274662"/>
    <lineage>
        <taxon>Eukaryota</taxon>
        <taxon>Viridiplantae</taxon>
        <taxon>Chlorophyta</taxon>
        <taxon>core chlorophytes</taxon>
        <taxon>Trebouxiophyceae</taxon>
        <taxon>Trebouxiophyceae incertae sedis</taxon>
        <taxon>Coccomyxaceae</taxon>
        <taxon>Coccomyxa</taxon>
    </lineage>
</organism>
<sequence>MSNIRRSVADEWQDNGPSSAARGPGEQNSSGRTAEQLLRLRGAQVVSQADSMPAADLESGDTQSPGVSAGAEDLTLQDAEQPYAGQLTPLKRGKRKLPLPDLDAIQDVEERRRQRRLIKNRNTAAASRVRKQRELEELSQRMRALEDDNTSLRGHVETRNTEILRLRGIIQDMQDAEESPQGQQMANYRRSSEAGGPLEGDTRGRQQEEVAPDVALRMPPAHSQPGSSHSHLGSPDASWPAHPSPSGEIASQEAPPSLSMRQLPAALTEDQFAQRFAMQPEPERPARILASGPSRAARAAGTAPPSLNAAGQGSQAASGGRRLQHMRGGAGGAAAHADFMAFPWGEVMDMSEADPWPPPEVRRER</sequence>
<comment type="caution">
    <text evidence="4">The sequence shown here is derived from an EMBL/GenBank/DDBJ whole genome shotgun (WGS) entry which is preliminary data.</text>
</comment>
<dbReference type="GO" id="GO:0003700">
    <property type="term" value="F:DNA-binding transcription factor activity"/>
    <property type="evidence" value="ECO:0007669"/>
    <property type="project" value="InterPro"/>
</dbReference>
<protein>
    <recommendedName>
        <fullName evidence="3">BZIP domain-containing protein</fullName>
    </recommendedName>
</protein>
<dbReference type="InterPro" id="IPR046347">
    <property type="entry name" value="bZIP_sf"/>
</dbReference>
<accession>A0AAV1HQQ4</accession>
<dbReference type="AlphaFoldDB" id="A0AAV1HQQ4"/>
<dbReference type="SMART" id="SM00338">
    <property type="entry name" value="BRLZ"/>
    <property type="match status" value="1"/>
</dbReference>
<evidence type="ECO:0000256" key="2">
    <source>
        <dbReference type="SAM" id="MobiDB-lite"/>
    </source>
</evidence>
<dbReference type="EMBL" id="CAUYUE010000001">
    <property type="protein sequence ID" value="CAK0731968.1"/>
    <property type="molecule type" value="Genomic_DNA"/>
</dbReference>
<keyword evidence="5" id="KW-1185">Reference proteome</keyword>
<evidence type="ECO:0000259" key="3">
    <source>
        <dbReference type="PROSITE" id="PS50217"/>
    </source>
</evidence>
<dbReference type="InterPro" id="IPR004827">
    <property type="entry name" value="bZIP"/>
</dbReference>
<evidence type="ECO:0000313" key="4">
    <source>
        <dbReference type="EMBL" id="CAK0731968.1"/>
    </source>
</evidence>